<dbReference type="OrthoDB" id="1431446at2"/>
<accession>A0A4S1E2C8</accession>
<protein>
    <submittedName>
        <fullName evidence="1">Uncharacterized protein</fullName>
    </submittedName>
</protein>
<evidence type="ECO:0000313" key="1">
    <source>
        <dbReference type="EMBL" id="TGV04777.1"/>
    </source>
</evidence>
<evidence type="ECO:0000313" key="2">
    <source>
        <dbReference type="Proteomes" id="UP000307602"/>
    </source>
</evidence>
<dbReference type="Proteomes" id="UP000307602">
    <property type="component" value="Unassembled WGS sequence"/>
</dbReference>
<dbReference type="RefSeq" id="WP_135874655.1">
    <property type="nucleotide sequence ID" value="NZ_SRSO01000001.1"/>
</dbReference>
<gene>
    <name evidence="1" type="ORF">EM932_01235</name>
</gene>
<name>A0A4S1E2C8_9FLAO</name>
<sequence>MKKKDFFSVFIFSFAFFFGFTQSVKIQFDHISNEYKVEKISSSNGDTNILITDNKSIGDPKQFVINKTFSQTTFVNKVVEHMKSVSKSYFFQFKDKITLEIPKEKLKYKDYSFIKPERQTLDKMIKGAIDLNNKDFEEYLTSIATDSSKNIFTKEEHFKFKKNSDNKVEFKNGENTLFIVDNEKNFYDNIYEKFETISDSLKKVLISKEAFNKIASLNVNDSYKISLGELYDEILKDSDYTFISNVVLSYPDNKKDSIYNISVRNNHDLKFYNLKFCNENLECKKSIKILYSSEKVIFKKIVNSFIKKIDTNFVHLNEDYMAELYLLVKAHNEKSIIKDAQKPYNKKIDSLVTAIENLATQYSGKLKLNKTIRVYRKKKPVQDTTFKVDYATLRFFNNKAKEIVVVGQLSNNSREFTVVNYQFSIPLRSFRNSLNFVPISPNDDDAHRLYLNYNDLFEYYPKDESSNYSARNKAYKIKADSTVVIEERKLMDYFTAVVFSDFLGLNNQNSNSILQAEGRIKIPIWIHNWSYFSILHSLYADINATIYNGFDDNSRFITPISVAVDSNDDNILLSATINNFDYIKYNNLNAGLGLDLINLELKGLSTEWSFGYGLRYYRAGLKHTKVEDGVDVVKRYQLNALTHEISTNFEIRPQLNFGADLNVAFNWLNGRGSVENLDILYNQQDDNDKKEVLRLQLNLYSKVNPNESNGGIYARIGGFYHIGAKDFYPQILVGYATNLSSFVNKFTKKE</sequence>
<dbReference type="EMBL" id="SRSO01000001">
    <property type="protein sequence ID" value="TGV04777.1"/>
    <property type="molecule type" value="Genomic_DNA"/>
</dbReference>
<comment type="caution">
    <text evidence="1">The sequence shown here is derived from an EMBL/GenBank/DDBJ whole genome shotgun (WGS) entry which is preliminary data.</text>
</comment>
<organism evidence="1 2">
    <name type="scientific">Flavivirga rizhaonensis</name>
    <dbReference type="NCBI Taxonomy" id="2559571"/>
    <lineage>
        <taxon>Bacteria</taxon>
        <taxon>Pseudomonadati</taxon>
        <taxon>Bacteroidota</taxon>
        <taxon>Flavobacteriia</taxon>
        <taxon>Flavobacteriales</taxon>
        <taxon>Flavobacteriaceae</taxon>
        <taxon>Flavivirga</taxon>
    </lineage>
</organism>
<dbReference type="AlphaFoldDB" id="A0A4S1E2C8"/>
<proteinExistence type="predicted"/>
<keyword evidence="2" id="KW-1185">Reference proteome</keyword>
<reference evidence="1 2" key="1">
    <citation type="submission" date="2019-04" db="EMBL/GenBank/DDBJ databases">
        <authorList>
            <person name="Liu A."/>
        </authorList>
    </citation>
    <scope>NUCLEOTIDE SEQUENCE [LARGE SCALE GENOMIC DNA]</scope>
    <source>
        <strain evidence="1 2">RZ03</strain>
    </source>
</reference>